<keyword evidence="1" id="KW-0812">Transmembrane</keyword>
<keyword evidence="1" id="KW-0472">Membrane</keyword>
<proteinExistence type="predicted"/>
<dbReference type="AlphaFoldDB" id="X1UI28"/>
<gene>
    <name evidence="2" type="ORF">S12H4_60975</name>
</gene>
<dbReference type="Pfam" id="PF14329">
    <property type="entry name" value="DUF4386"/>
    <property type="match status" value="1"/>
</dbReference>
<keyword evidence="1" id="KW-1133">Transmembrane helix</keyword>
<comment type="caution">
    <text evidence="2">The sequence shown here is derived from an EMBL/GenBank/DDBJ whole genome shotgun (WGS) entry which is preliminary data.</text>
</comment>
<evidence type="ECO:0000313" key="2">
    <source>
        <dbReference type="EMBL" id="GAJ17199.1"/>
    </source>
</evidence>
<feature type="transmembrane region" description="Helical" evidence="1">
    <location>
        <begin position="7"/>
        <end position="29"/>
    </location>
</feature>
<organism evidence="2">
    <name type="scientific">marine sediment metagenome</name>
    <dbReference type="NCBI Taxonomy" id="412755"/>
    <lineage>
        <taxon>unclassified sequences</taxon>
        <taxon>metagenomes</taxon>
        <taxon>ecological metagenomes</taxon>
    </lineage>
</organism>
<accession>X1UI28</accession>
<dbReference type="EMBL" id="BARW01040310">
    <property type="protein sequence ID" value="GAJ17199.1"/>
    <property type="molecule type" value="Genomic_DNA"/>
</dbReference>
<dbReference type="InterPro" id="IPR025495">
    <property type="entry name" value="DUF4386"/>
</dbReference>
<evidence type="ECO:0008006" key="3">
    <source>
        <dbReference type="Google" id="ProtNLM"/>
    </source>
</evidence>
<feature type="transmembrane region" description="Helical" evidence="1">
    <location>
        <begin position="49"/>
        <end position="75"/>
    </location>
</feature>
<feature type="non-terminal residue" evidence="2">
    <location>
        <position position="78"/>
    </location>
</feature>
<protein>
    <recommendedName>
        <fullName evidence="3">DUF4386 domain-containing protein</fullName>
    </recommendedName>
</protein>
<reference evidence="2" key="1">
    <citation type="journal article" date="2014" name="Front. Microbiol.">
        <title>High frequency of phylogenetically diverse reductive dehalogenase-homologous genes in deep subseafloor sedimentary metagenomes.</title>
        <authorList>
            <person name="Kawai M."/>
            <person name="Futagami T."/>
            <person name="Toyoda A."/>
            <person name="Takaki Y."/>
            <person name="Nishi S."/>
            <person name="Hori S."/>
            <person name="Arai W."/>
            <person name="Tsubouchi T."/>
            <person name="Morono Y."/>
            <person name="Uchiyama I."/>
            <person name="Ito T."/>
            <person name="Fujiyama A."/>
            <person name="Inagaki F."/>
            <person name="Takami H."/>
        </authorList>
    </citation>
    <scope>NUCLEOTIDE SEQUENCE</scope>
    <source>
        <strain evidence="2">Expedition CK06-06</strain>
    </source>
</reference>
<name>X1UI28_9ZZZZ</name>
<sequence>MNSNRKIAMIVGVLFITATAAGVVGLVFLGSILDPPDYLTKVSANQNQVIIGGALFALIMVAANVGIAVMMFPILKKH</sequence>
<evidence type="ECO:0000256" key="1">
    <source>
        <dbReference type="SAM" id="Phobius"/>
    </source>
</evidence>